<proteinExistence type="predicted"/>
<name>L0ABI2_CALLD</name>
<dbReference type="InParanoid" id="L0ABI2"/>
<accession>L0ABI2</accession>
<dbReference type="KEGG" id="clg:Calag_0748"/>
<dbReference type="HOGENOM" id="CLU_1149769_0_0_2"/>
<dbReference type="RefSeq" id="WP_015232389.1">
    <property type="nucleotide sequence ID" value="NC_019791.1"/>
</dbReference>
<dbReference type="GeneID" id="14212008"/>
<dbReference type="InterPro" id="IPR036249">
    <property type="entry name" value="Thioredoxin-like_sf"/>
</dbReference>
<organism evidence="1 2">
    <name type="scientific">Caldisphaera lagunensis (strain DSM 15908 / JCM 11604 / ANMR 0165 / IC-154)</name>
    <dbReference type="NCBI Taxonomy" id="1056495"/>
    <lineage>
        <taxon>Archaea</taxon>
        <taxon>Thermoproteota</taxon>
        <taxon>Thermoprotei</taxon>
        <taxon>Acidilobales</taxon>
        <taxon>Caldisphaeraceae</taxon>
        <taxon>Caldisphaera</taxon>
    </lineage>
</organism>
<dbReference type="AlphaFoldDB" id="L0ABI2"/>
<evidence type="ECO:0008006" key="3">
    <source>
        <dbReference type="Google" id="ProtNLM"/>
    </source>
</evidence>
<dbReference type="EMBL" id="CP003378">
    <property type="protein sequence ID" value="AFZ70492.1"/>
    <property type="molecule type" value="Genomic_DNA"/>
</dbReference>
<dbReference type="Gene3D" id="3.40.30.10">
    <property type="entry name" value="Glutaredoxin"/>
    <property type="match status" value="1"/>
</dbReference>
<dbReference type="STRING" id="1056495.Calag_0748"/>
<dbReference type="Proteomes" id="UP000010469">
    <property type="component" value="Chromosome"/>
</dbReference>
<dbReference type="eggNOG" id="arCOG02872">
    <property type="taxonomic scope" value="Archaea"/>
</dbReference>
<gene>
    <name evidence="1" type="ordered locus">Calag_0748</name>
</gene>
<evidence type="ECO:0000313" key="2">
    <source>
        <dbReference type="Proteomes" id="UP000010469"/>
    </source>
</evidence>
<reference evidence="2" key="1">
    <citation type="submission" date="2012-03" db="EMBL/GenBank/DDBJ databases">
        <title>Complete genome of Caldisphaera lagunensis DSM 15908.</title>
        <authorList>
            <person name="Lucas S."/>
            <person name="Copeland A."/>
            <person name="Lapidus A."/>
            <person name="Glavina del Rio T."/>
            <person name="Dalin E."/>
            <person name="Tice H."/>
            <person name="Bruce D."/>
            <person name="Goodwin L."/>
            <person name="Pitluck S."/>
            <person name="Peters L."/>
            <person name="Mikhailova N."/>
            <person name="Teshima H."/>
            <person name="Kyrpides N."/>
            <person name="Mavromatis K."/>
            <person name="Ivanova N."/>
            <person name="Brettin T."/>
            <person name="Detter J.C."/>
            <person name="Han C."/>
            <person name="Larimer F."/>
            <person name="Land M."/>
            <person name="Hauser L."/>
            <person name="Markowitz V."/>
            <person name="Cheng J.-F."/>
            <person name="Hugenholtz P."/>
            <person name="Woyke T."/>
            <person name="Wu D."/>
            <person name="Spring S."/>
            <person name="Schroeder M."/>
            <person name="Brambilla E."/>
            <person name="Klenk H.-P."/>
            <person name="Eisen J.A."/>
        </authorList>
    </citation>
    <scope>NUCLEOTIDE SEQUENCE [LARGE SCALE GENOMIC DNA]</scope>
    <source>
        <strain evidence="2">DSM 15908 / JCM 11604 / IC-154</strain>
    </source>
</reference>
<sequence>MIVVVIAIVIIGGFLAFNKSNKNVTPTSTSSITTSTTSSNLISVTPLLPYINSPLVPTYGNPSSKYYLFIIYDPECPYCAIEFNNTLPYLYYLAKNNYTMLVFVGMPIHQYSLEMIAMLDLIYQKYGFTQFYKILDKDYAIYYYNILLYENNKTSQLQVPTPYTIYMLLNQSNLSINYNDINSTMKDAYNIADLAYTQGIDATPMLIIYNTNTGNTINQFIGLYSPIEIESYLNKTLGVRQ</sequence>
<keyword evidence="2" id="KW-1185">Reference proteome</keyword>
<evidence type="ECO:0000313" key="1">
    <source>
        <dbReference type="EMBL" id="AFZ70492.1"/>
    </source>
</evidence>
<dbReference type="OrthoDB" id="15256at2157"/>
<dbReference type="SUPFAM" id="SSF52833">
    <property type="entry name" value="Thioredoxin-like"/>
    <property type="match status" value="1"/>
</dbReference>
<protein>
    <recommendedName>
        <fullName evidence="3">Thioredoxin-like fold domain-containing protein</fullName>
    </recommendedName>
</protein>